<dbReference type="OrthoDB" id="6628918at2759"/>
<sequence length="262" mass="28549">MKIRVMAFAREIAFILKMVIYHLLQNIVPEDIDARDTIFMGQRRDDRLGGVTAARAPLDSRRLWEYLLTKMIGAMPAVAVRHERRRAEKRGCGGGRRRPSQLALPLGRAGSPDDTPSPHHARALHSELYVCGKVAALHAVVGSLLLGIVVLVVGLVQLSPGAEAAQHRFYLMGAGAALVGAGVLGALLRCGCLHWYNRKMRRYSADQEQPAPAKNGVSVVESGRAPAHEHRQARLRSQQSVGSPRAKELDALIKQPSATVDT</sequence>
<protein>
    <submittedName>
        <fullName evidence="3">Uncharacterized protein</fullName>
    </submittedName>
</protein>
<feature type="transmembrane region" description="Helical" evidence="2">
    <location>
        <begin position="169"/>
        <end position="192"/>
    </location>
</feature>
<keyword evidence="2" id="KW-0472">Membrane</keyword>
<feature type="region of interest" description="Disordered" evidence="1">
    <location>
        <begin position="204"/>
        <end position="262"/>
    </location>
</feature>
<evidence type="ECO:0000313" key="4">
    <source>
        <dbReference type="Proteomes" id="UP000299102"/>
    </source>
</evidence>
<feature type="transmembrane region" description="Helical" evidence="2">
    <location>
        <begin position="134"/>
        <end position="157"/>
    </location>
</feature>
<keyword evidence="4" id="KW-1185">Reference proteome</keyword>
<proteinExistence type="predicted"/>
<accession>A0A4C1YI58</accession>
<gene>
    <name evidence="3" type="ORF">EVAR_44843_1</name>
</gene>
<reference evidence="3 4" key="1">
    <citation type="journal article" date="2019" name="Commun. Biol.">
        <title>The bagworm genome reveals a unique fibroin gene that provides high tensile strength.</title>
        <authorList>
            <person name="Kono N."/>
            <person name="Nakamura H."/>
            <person name="Ohtoshi R."/>
            <person name="Tomita M."/>
            <person name="Numata K."/>
            <person name="Arakawa K."/>
        </authorList>
    </citation>
    <scope>NUCLEOTIDE SEQUENCE [LARGE SCALE GENOMIC DNA]</scope>
</reference>
<dbReference type="EMBL" id="BGZK01001274">
    <property type="protein sequence ID" value="GBP76061.1"/>
    <property type="molecule type" value="Genomic_DNA"/>
</dbReference>
<dbReference type="AlphaFoldDB" id="A0A4C1YI58"/>
<keyword evidence="2" id="KW-0812">Transmembrane</keyword>
<keyword evidence="2" id="KW-1133">Transmembrane helix</keyword>
<organism evidence="3 4">
    <name type="scientific">Eumeta variegata</name>
    <name type="common">Bagworm moth</name>
    <name type="synonym">Eumeta japonica</name>
    <dbReference type="NCBI Taxonomy" id="151549"/>
    <lineage>
        <taxon>Eukaryota</taxon>
        <taxon>Metazoa</taxon>
        <taxon>Ecdysozoa</taxon>
        <taxon>Arthropoda</taxon>
        <taxon>Hexapoda</taxon>
        <taxon>Insecta</taxon>
        <taxon>Pterygota</taxon>
        <taxon>Neoptera</taxon>
        <taxon>Endopterygota</taxon>
        <taxon>Lepidoptera</taxon>
        <taxon>Glossata</taxon>
        <taxon>Ditrysia</taxon>
        <taxon>Tineoidea</taxon>
        <taxon>Psychidae</taxon>
        <taxon>Oiketicinae</taxon>
        <taxon>Eumeta</taxon>
    </lineage>
</organism>
<comment type="caution">
    <text evidence="3">The sequence shown here is derived from an EMBL/GenBank/DDBJ whole genome shotgun (WGS) entry which is preliminary data.</text>
</comment>
<evidence type="ECO:0000256" key="1">
    <source>
        <dbReference type="SAM" id="MobiDB-lite"/>
    </source>
</evidence>
<feature type="region of interest" description="Disordered" evidence="1">
    <location>
        <begin position="86"/>
        <end position="119"/>
    </location>
</feature>
<name>A0A4C1YI58_EUMVA</name>
<evidence type="ECO:0000313" key="3">
    <source>
        <dbReference type="EMBL" id="GBP76061.1"/>
    </source>
</evidence>
<dbReference type="Proteomes" id="UP000299102">
    <property type="component" value="Unassembled WGS sequence"/>
</dbReference>
<evidence type="ECO:0000256" key="2">
    <source>
        <dbReference type="SAM" id="Phobius"/>
    </source>
</evidence>